<dbReference type="Proteomes" id="UP001187734">
    <property type="component" value="Unassembled WGS sequence"/>
</dbReference>
<dbReference type="Gene3D" id="3.30.465.10">
    <property type="match status" value="2"/>
</dbReference>
<gene>
    <name evidence="2" type="ORF">FTOL_11147</name>
</gene>
<dbReference type="EMBL" id="ONZP01000465">
    <property type="protein sequence ID" value="SPJ85366.1"/>
    <property type="molecule type" value="Genomic_DNA"/>
</dbReference>
<evidence type="ECO:0000313" key="2">
    <source>
        <dbReference type="EMBL" id="SPJ85366.1"/>
    </source>
</evidence>
<dbReference type="SUPFAM" id="SSF56176">
    <property type="entry name" value="FAD-binding/transporter-associated domain-like"/>
    <property type="match status" value="1"/>
</dbReference>
<feature type="signal peptide" evidence="1">
    <location>
        <begin position="1"/>
        <end position="19"/>
    </location>
</feature>
<keyword evidence="1" id="KW-0732">Signal</keyword>
<protein>
    <recommendedName>
        <fullName evidence="4">FAD linked oxidase N-terminal domain-containing protein</fullName>
    </recommendedName>
</protein>
<dbReference type="InterPro" id="IPR036318">
    <property type="entry name" value="FAD-bd_PCMH-like_sf"/>
</dbReference>
<organism evidence="2 3">
    <name type="scientific">Fusarium torulosum</name>
    <dbReference type="NCBI Taxonomy" id="33205"/>
    <lineage>
        <taxon>Eukaryota</taxon>
        <taxon>Fungi</taxon>
        <taxon>Dikarya</taxon>
        <taxon>Ascomycota</taxon>
        <taxon>Pezizomycotina</taxon>
        <taxon>Sordariomycetes</taxon>
        <taxon>Hypocreomycetidae</taxon>
        <taxon>Hypocreales</taxon>
        <taxon>Nectriaceae</taxon>
        <taxon>Fusarium</taxon>
    </lineage>
</organism>
<evidence type="ECO:0008006" key="4">
    <source>
        <dbReference type="Google" id="ProtNLM"/>
    </source>
</evidence>
<dbReference type="InterPro" id="IPR016169">
    <property type="entry name" value="FAD-bd_PCMH_sub2"/>
</dbReference>
<sequence>MIIYRVLALSIALLRTVIAVPLVLSCSDPELITLRQNISSQRVQREIGGCLSNTATILRPDDVRLYNTTSRWGTFAVTTIQVAIQPGTEWDISKIVKYCNKHSIDYWVYTGGHYTPKALASFNDVLISMPNPRDITIDLDVIWYKGYAATRGACDCVGIAGAGLSGGHGRLEGFYGLVSDNMV</sequence>
<comment type="caution">
    <text evidence="2">The sequence shown here is derived from an EMBL/GenBank/DDBJ whole genome shotgun (WGS) entry which is preliminary data.</text>
</comment>
<accession>A0AAE8MJD6</accession>
<dbReference type="AlphaFoldDB" id="A0AAE8MJD6"/>
<dbReference type="GO" id="GO:0050660">
    <property type="term" value="F:flavin adenine dinucleotide binding"/>
    <property type="evidence" value="ECO:0007669"/>
    <property type="project" value="InterPro"/>
</dbReference>
<reference evidence="2" key="1">
    <citation type="submission" date="2018-03" db="EMBL/GenBank/DDBJ databases">
        <authorList>
            <person name="Guldener U."/>
        </authorList>
    </citation>
    <scope>NUCLEOTIDE SEQUENCE</scope>
</reference>
<proteinExistence type="predicted"/>
<name>A0AAE8MJD6_9HYPO</name>
<evidence type="ECO:0000313" key="3">
    <source>
        <dbReference type="Proteomes" id="UP001187734"/>
    </source>
</evidence>
<feature type="chain" id="PRO_5042178050" description="FAD linked oxidase N-terminal domain-containing protein" evidence="1">
    <location>
        <begin position="20"/>
        <end position="183"/>
    </location>
</feature>
<keyword evidence="3" id="KW-1185">Reference proteome</keyword>
<evidence type="ECO:0000256" key="1">
    <source>
        <dbReference type="SAM" id="SignalP"/>
    </source>
</evidence>
<dbReference type="PROSITE" id="PS51257">
    <property type="entry name" value="PROKAR_LIPOPROTEIN"/>
    <property type="match status" value="1"/>
</dbReference>